<organism evidence="2 3">
    <name type="scientific">Leucobacter chromiisoli</name>
    <dbReference type="NCBI Taxonomy" id="2796471"/>
    <lineage>
        <taxon>Bacteria</taxon>
        <taxon>Bacillati</taxon>
        <taxon>Actinomycetota</taxon>
        <taxon>Actinomycetes</taxon>
        <taxon>Micrococcales</taxon>
        <taxon>Microbacteriaceae</taxon>
        <taxon>Leucobacter</taxon>
    </lineage>
</organism>
<dbReference type="InterPro" id="IPR050383">
    <property type="entry name" value="GlyoxalaseI/FosfomycinResist"/>
</dbReference>
<feature type="domain" description="VOC" evidence="1">
    <location>
        <begin position="156"/>
        <end position="277"/>
    </location>
</feature>
<dbReference type="AlphaFoldDB" id="A0A934Q993"/>
<dbReference type="Proteomes" id="UP000608530">
    <property type="component" value="Unassembled WGS sequence"/>
</dbReference>
<dbReference type="RefSeq" id="WP_200115040.1">
    <property type="nucleotide sequence ID" value="NZ_JAEHOH010000009.1"/>
</dbReference>
<keyword evidence="3" id="KW-1185">Reference proteome</keyword>
<dbReference type="InterPro" id="IPR029068">
    <property type="entry name" value="Glyas_Bleomycin-R_OHBP_Dase"/>
</dbReference>
<evidence type="ECO:0000313" key="3">
    <source>
        <dbReference type="Proteomes" id="UP000608530"/>
    </source>
</evidence>
<feature type="domain" description="VOC" evidence="1">
    <location>
        <begin position="14"/>
        <end position="126"/>
    </location>
</feature>
<protein>
    <submittedName>
        <fullName evidence="2">VOC family protein</fullName>
    </submittedName>
</protein>
<dbReference type="InterPro" id="IPR004360">
    <property type="entry name" value="Glyas_Fos-R_dOase_dom"/>
</dbReference>
<sequence>MTSVYREPLYDVAQLGHTELRTPDLEASARWFTEVYGLYTVAEDRDRVHLRAWNDDVLSSLTLVASEQSGLGHVGWRTVSPQALDRRVAAIEAAGLEGRWVDDSFGHGRAYRFTAVGGHEMEVYFETEKYRAPAGEEPALPNQPQRYDPHGVAATRIDHINLLVPDVPASRAFQEEVLGFKLRERLEPTPDTEVGAWLSLMTKAHDLALTREPADTDGRLHHLAYAVESREDVLKAADIFMENGTAIEVGPAKHSRTQGFFLYVYEPGGNRVEVFAGGIHIHTPDWEPVVWNTESGGRGSAWGTVMPASFMQHATPPLPV</sequence>
<evidence type="ECO:0000259" key="1">
    <source>
        <dbReference type="PROSITE" id="PS51819"/>
    </source>
</evidence>
<evidence type="ECO:0000313" key="2">
    <source>
        <dbReference type="EMBL" id="MBK0418897.1"/>
    </source>
</evidence>
<comment type="caution">
    <text evidence="2">The sequence shown here is derived from an EMBL/GenBank/DDBJ whole genome shotgun (WGS) entry which is preliminary data.</text>
</comment>
<name>A0A934Q993_9MICO</name>
<dbReference type="PROSITE" id="PS51819">
    <property type="entry name" value="VOC"/>
    <property type="match status" value="2"/>
</dbReference>
<accession>A0A934Q993</accession>
<reference evidence="2" key="1">
    <citation type="submission" date="2020-12" db="EMBL/GenBank/DDBJ databases">
        <title>Leucobacter sp. CAS1, isolated from Chromium sludge.</title>
        <authorList>
            <person name="Xu Z."/>
        </authorList>
    </citation>
    <scope>NUCLEOTIDE SEQUENCE</scope>
    <source>
        <strain evidence="2">CSA1</strain>
    </source>
</reference>
<dbReference type="Gene3D" id="3.10.180.10">
    <property type="entry name" value="2,3-Dihydroxybiphenyl 1,2-Dioxygenase, domain 1"/>
    <property type="match status" value="2"/>
</dbReference>
<proteinExistence type="predicted"/>
<dbReference type="Pfam" id="PF00903">
    <property type="entry name" value="Glyoxalase"/>
    <property type="match status" value="2"/>
</dbReference>
<dbReference type="SUPFAM" id="SSF54593">
    <property type="entry name" value="Glyoxalase/Bleomycin resistance protein/Dihydroxybiphenyl dioxygenase"/>
    <property type="match status" value="1"/>
</dbReference>
<gene>
    <name evidence="2" type="ORF">JD276_07605</name>
</gene>
<dbReference type="PANTHER" id="PTHR21366">
    <property type="entry name" value="GLYOXALASE FAMILY PROTEIN"/>
    <property type="match status" value="1"/>
</dbReference>
<dbReference type="EMBL" id="JAEHOH010000009">
    <property type="protein sequence ID" value="MBK0418897.1"/>
    <property type="molecule type" value="Genomic_DNA"/>
</dbReference>
<dbReference type="InterPro" id="IPR037523">
    <property type="entry name" value="VOC_core"/>
</dbReference>